<proteinExistence type="predicted"/>
<evidence type="ECO:0000313" key="1">
    <source>
        <dbReference type="EMBL" id="AFQ47018.1"/>
    </source>
</evidence>
<dbReference type="RefSeq" id="WP_014895939.1">
    <property type="nucleotide sequence ID" value="NC_018513.1"/>
</dbReference>
<gene>
    <name evidence="1" type="ORF">GEM_0567</name>
</gene>
<reference evidence="1 2" key="1">
    <citation type="journal article" date="2012" name="J. Bacteriol.">
        <title>Complete Genome Sequence of Burkholderia sp. Strain GG4, a Betaproteobacterium That Reduces 3-Oxo-N-Acylhomoserine Lactones and Produces Different N-Acylhomoserine Lactones.</title>
        <authorList>
            <person name="Hong K.W."/>
            <person name="Koh C.L."/>
            <person name="Sam C.K."/>
            <person name="Yin W.F."/>
            <person name="Chan K.G."/>
        </authorList>
    </citation>
    <scope>NUCLEOTIDE SEQUENCE [LARGE SCALE GENOMIC DNA]</scope>
    <source>
        <strain evidence="1 2">GG4</strain>
    </source>
</reference>
<organism evidence="1 2">
    <name type="scientific">Burkholderia cepacia GG4</name>
    <dbReference type="NCBI Taxonomy" id="1009846"/>
    <lineage>
        <taxon>Bacteria</taxon>
        <taxon>Pseudomonadati</taxon>
        <taxon>Pseudomonadota</taxon>
        <taxon>Betaproteobacteria</taxon>
        <taxon>Burkholderiales</taxon>
        <taxon>Burkholderiaceae</taxon>
        <taxon>Burkholderia</taxon>
        <taxon>Burkholderia cepacia complex</taxon>
    </lineage>
</organism>
<sequence>MTYADGQSAFEGGEFQRPERLPTLKLALAHCNFLEAKEKAGCPTHAQIDQAIQANANWPNWSLNLPEALLFQGEKEEEEQEVWFVRRARDLFHETEVEELFVEEKVAEFIQRDATRTLWVTDGMRDDGEQLVTSDCDIGDLYQSLGLYNRTLSAGDKVVIAYLNSRERYRPTVADAGGAFYWRDGHEGATHGLTVHLTTGRPALREWVSRADKLNVLPERSLMRNVEREVNTTDAGLHDDYWQAGVQRITQCRGQHDH</sequence>
<dbReference type="Proteomes" id="UP000032866">
    <property type="component" value="Chromosome 1"/>
</dbReference>
<protein>
    <submittedName>
        <fullName evidence="1">Uncharacterized protein</fullName>
    </submittedName>
</protein>
<name>A0A9W3JXD6_BURCE</name>
<dbReference type="EMBL" id="CP003774">
    <property type="protein sequence ID" value="AFQ47018.1"/>
    <property type="molecule type" value="Genomic_DNA"/>
</dbReference>
<evidence type="ECO:0000313" key="2">
    <source>
        <dbReference type="Proteomes" id="UP000032866"/>
    </source>
</evidence>
<accession>A0A9W3JXD6</accession>
<dbReference type="AlphaFoldDB" id="A0A9W3JXD6"/>
<dbReference type="KEGG" id="bct:GEM_0567"/>